<gene>
    <name evidence="1" type="ORF">HDA37_000641</name>
</gene>
<name>A0A852W329_PSEA5</name>
<dbReference type="GeneID" id="98050462"/>
<keyword evidence="2" id="KW-1185">Reference proteome</keyword>
<protein>
    <submittedName>
        <fullName evidence="1">Uncharacterized protein</fullName>
    </submittedName>
</protein>
<dbReference type="RefSeq" id="WP_179760192.1">
    <property type="nucleotide sequence ID" value="NZ_BAAAJZ010000005.1"/>
</dbReference>
<evidence type="ECO:0000313" key="2">
    <source>
        <dbReference type="Proteomes" id="UP000549695"/>
    </source>
</evidence>
<sequence length="142" mass="12891">MGAIHDQPTALALVGTGGATVGSGVPSSVGLGTRVVGGGSVVGSGLPSDGTDGGVVTGGLVVLGGGVGDGGMGGFVVGGGATGVGAVPVCVQRYCFDVPSCVQVRTIPPVFGRVPGTVGGAGTEMVGSGGIVGRGAGLAAAS</sequence>
<evidence type="ECO:0000313" key="1">
    <source>
        <dbReference type="EMBL" id="NYG00356.1"/>
    </source>
</evidence>
<reference evidence="1 2" key="1">
    <citation type="submission" date="2020-07" db="EMBL/GenBank/DDBJ databases">
        <title>Sequencing the genomes of 1000 actinobacteria strains.</title>
        <authorList>
            <person name="Klenk H.-P."/>
        </authorList>
    </citation>
    <scope>NUCLEOTIDE SEQUENCE [LARGE SCALE GENOMIC DNA]</scope>
    <source>
        <strain evidence="1 2">DSM 44749</strain>
    </source>
</reference>
<dbReference type="AlphaFoldDB" id="A0A852W329"/>
<proteinExistence type="predicted"/>
<organism evidence="1 2">
    <name type="scientific">Pseudonocardia alni</name>
    <name type="common">Amycolata alni</name>
    <dbReference type="NCBI Taxonomy" id="33907"/>
    <lineage>
        <taxon>Bacteria</taxon>
        <taxon>Bacillati</taxon>
        <taxon>Actinomycetota</taxon>
        <taxon>Actinomycetes</taxon>
        <taxon>Pseudonocardiales</taxon>
        <taxon>Pseudonocardiaceae</taxon>
        <taxon>Pseudonocardia</taxon>
    </lineage>
</organism>
<accession>A0A852W329</accession>
<comment type="caution">
    <text evidence="1">The sequence shown here is derived from an EMBL/GenBank/DDBJ whole genome shotgun (WGS) entry which is preliminary data.</text>
</comment>
<dbReference type="Proteomes" id="UP000549695">
    <property type="component" value="Unassembled WGS sequence"/>
</dbReference>
<dbReference type="EMBL" id="JACCCZ010000001">
    <property type="protein sequence ID" value="NYG00356.1"/>
    <property type="molecule type" value="Genomic_DNA"/>
</dbReference>